<keyword evidence="3" id="KW-1185">Reference proteome</keyword>
<dbReference type="EMBL" id="MWQN01000001">
    <property type="protein sequence ID" value="OPC81308.1"/>
    <property type="molecule type" value="Genomic_DNA"/>
</dbReference>
<organism evidence="2 3">
    <name type="scientific">Embleya scabrispora</name>
    <dbReference type="NCBI Taxonomy" id="159449"/>
    <lineage>
        <taxon>Bacteria</taxon>
        <taxon>Bacillati</taxon>
        <taxon>Actinomycetota</taxon>
        <taxon>Actinomycetes</taxon>
        <taxon>Kitasatosporales</taxon>
        <taxon>Streptomycetaceae</taxon>
        <taxon>Embleya</taxon>
    </lineage>
</organism>
<keyword evidence="1" id="KW-0732">Signal</keyword>
<reference evidence="2 3" key="1">
    <citation type="submission" date="2017-03" db="EMBL/GenBank/DDBJ databases">
        <title>Draft genome sequence of Streptomyces scabrisporus NF3, endophyte isolated from Amphipterygium adstringens.</title>
        <authorList>
            <person name="Vazquez M."/>
            <person name="Ceapa C.D."/>
            <person name="Rodriguez Luna D."/>
            <person name="Sanchez Esquivel S."/>
        </authorList>
    </citation>
    <scope>NUCLEOTIDE SEQUENCE [LARGE SCALE GENOMIC DNA]</scope>
    <source>
        <strain evidence="2 3">NF3</strain>
    </source>
</reference>
<protein>
    <recommendedName>
        <fullName evidence="4">ATP-binding protein</fullName>
    </recommendedName>
</protein>
<evidence type="ECO:0008006" key="4">
    <source>
        <dbReference type="Google" id="ProtNLM"/>
    </source>
</evidence>
<dbReference type="RefSeq" id="WP_078975609.1">
    <property type="nucleotide sequence ID" value="NZ_MWQN01000001.1"/>
</dbReference>
<accession>A0A1T3NWX6</accession>
<dbReference type="OrthoDB" id="3872455at2"/>
<sequence>MSSVLRTVIAATSLGAAATFGLAGSATASVLAPEALSRPDVAAAGTGAGAATEAVLGVVQRAQLNPMNGGGLNPLSNSVGTDVGDMPVGSDMVTGDLARGMTVQQALDKL</sequence>
<name>A0A1T3NWX6_9ACTN</name>
<evidence type="ECO:0000313" key="3">
    <source>
        <dbReference type="Proteomes" id="UP000190037"/>
    </source>
</evidence>
<proteinExistence type="predicted"/>
<comment type="caution">
    <text evidence="2">The sequence shown here is derived from an EMBL/GenBank/DDBJ whole genome shotgun (WGS) entry which is preliminary data.</text>
</comment>
<evidence type="ECO:0000256" key="1">
    <source>
        <dbReference type="SAM" id="SignalP"/>
    </source>
</evidence>
<dbReference type="AlphaFoldDB" id="A0A1T3NWX6"/>
<gene>
    <name evidence="2" type="ORF">B4N89_10425</name>
</gene>
<feature type="chain" id="PRO_5012278475" description="ATP-binding protein" evidence="1">
    <location>
        <begin position="29"/>
        <end position="110"/>
    </location>
</feature>
<dbReference type="Proteomes" id="UP000190037">
    <property type="component" value="Unassembled WGS sequence"/>
</dbReference>
<feature type="signal peptide" evidence="1">
    <location>
        <begin position="1"/>
        <end position="28"/>
    </location>
</feature>
<evidence type="ECO:0000313" key="2">
    <source>
        <dbReference type="EMBL" id="OPC81308.1"/>
    </source>
</evidence>